<dbReference type="PANTHER" id="PTHR19346:SF4">
    <property type="entry name" value="SUGAR PHOSPHATE TRANSPORTER DOMAIN-CONTAINING PROTEIN"/>
    <property type="match status" value="1"/>
</dbReference>
<evidence type="ECO:0000256" key="2">
    <source>
        <dbReference type="SAM" id="Phobius"/>
    </source>
</evidence>
<dbReference type="OMA" id="AVYIQHQ"/>
<dbReference type="HOGENOM" id="CLU_025401_1_0_1"/>
<evidence type="ECO:0000256" key="1">
    <source>
        <dbReference type="SAM" id="MobiDB-lite"/>
    </source>
</evidence>
<feature type="domain" description="EamA" evidence="3">
    <location>
        <begin position="104"/>
        <end position="181"/>
    </location>
</feature>
<feature type="transmembrane region" description="Helical" evidence="2">
    <location>
        <begin position="343"/>
        <end position="363"/>
    </location>
</feature>
<dbReference type="InterPro" id="IPR037185">
    <property type="entry name" value="EmrE-like"/>
</dbReference>
<sequence length="407" mass="44329">MPHRPPSLPHLGGVTAVILFAIVLAAFVVESELAQYVQTTLEFRQPFFIFYVVHSSFAISFPLHVLYLRTTTKYTLSGLLSGLKLAITDHLAPKGVQPYTGTSFPYRKFITLVLTLTLGMTLPGLLWFAAVSLAPLSDVTAIWNTNPFFAYILTVKLYGLRWESRRLVGVVLATAGVMVVVYGGMKTEDGSGVTARSPRPSRALVGDVLTLLAALVQGLYQVMYKRYAALPNDPELQEDEDYERLSEEDPDTRSETSRIIPVPDDDIVHPPPFGLHPTFLTSLVGLATGTVLWIAFPILDYLDMEPFKLPPNSRVAFGIAGIALSGVVFNSGFMILLGVWGPVIASVGSLLTIVLVVISDALWGAGLEALTFWSICGSTIIVAAFGMLAYDVYQKSYAPSTTSHVHD</sequence>
<evidence type="ECO:0000259" key="3">
    <source>
        <dbReference type="Pfam" id="PF00892"/>
    </source>
</evidence>
<keyword evidence="2" id="KW-1133">Transmembrane helix</keyword>
<protein>
    <recommendedName>
        <fullName evidence="3">EamA domain-containing protein</fullName>
    </recommendedName>
</protein>
<evidence type="ECO:0000313" key="4">
    <source>
        <dbReference type="EMBL" id="EFJ03733.1"/>
    </source>
</evidence>
<organism evidence="5">
    <name type="scientific">Schizophyllum commune (strain H4-8 / FGSC 9210)</name>
    <name type="common">Split gill fungus</name>
    <dbReference type="NCBI Taxonomy" id="578458"/>
    <lineage>
        <taxon>Eukaryota</taxon>
        <taxon>Fungi</taxon>
        <taxon>Dikarya</taxon>
        <taxon>Basidiomycota</taxon>
        <taxon>Agaricomycotina</taxon>
        <taxon>Agaricomycetes</taxon>
        <taxon>Agaricomycetidae</taxon>
        <taxon>Agaricales</taxon>
        <taxon>Schizophyllaceae</taxon>
        <taxon>Schizophyllum</taxon>
    </lineage>
</organism>
<proteinExistence type="predicted"/>
<feature type="transmembrane region" description="Helical" evidence="2">
    <location>
        <begin position="7"/>
        <end position="28"/>
    </location>
</feature>
<name>D8PQ88_SCHCM</name>
<dbReference type="GO" id="GO:0016020">
    <property type="term" value="C:membrane"/>
    <property type="evidence" value="ECO:0007669"/>
    <property type="project" value="InterPro"/>
</dbReference>
<dbReference type="PANTHER" id="PTHR19346">
    <property type="entry name" value="SUGAR PHOSPHATE TRANSPORTER DOMAIN-CONTAINING PROTEIN"/>
    <property type="match status" value="1"/>
</dbReference>
<dbReference type="InterPro" id="IPR026505">
    <property type="entry name" value="Solute_c_fam_35_mem_F3/F4"/>
</dbReference>
<keyword evidence="2" id="KW-0472">Membrane</keyword>
<dbReference type="VEuPathDB" id="FungiDB:SCHCODRAFT_02744507"/>
<feature type="transmembrane region" description="Helical" evidence="2">
    <location>
        <begin position="279"/>
        <end position="302"/>
    </location>
</feature>
<dbReference type="EMBL" id="GL377302">
    <property type="protein sequence ID" value="EFJ03733.1"/>
    <property type="molecule type" value="Genomic_DNA"/>
</dbReference>
<dbReference type="AlphaFoldDB" id="D8PQ88"/>
<keyword evidence="2" id="KW-0812">Transmembrane</keyword>
<feature type="transmembrane region" description="Helical" evidence="2">
    <location>
        <begin position="109"/>
        <end position="130"/>
    </location>
</feature>
<dbReference type="Proteomes" id="UP000007431">
    <property type="component" value="Unassembled WGS sequence"/>
</dbReference>
<dbReference type="GeneID" id="9584933"/>
<dbReference type="KEGG" id="scm:SCHCO_02744507"/>
<dbReference type="Pfam" id="PF00892">
    <property type="entry name" value="EamA"/>
    <property type="match status" value="1"/>
</dbReference>
<feature type="transmembrane region" description="Helical" evidence="2">
    <location>
        <begin position="48"/>
        <end position="68"/>
    </location>
</feature>
<accession>D8PQ88</accession>
<reference evidence="4 5" key="1">
    <citation type="journal article" date="2010" name="Nat. Biotechnol.">
        <title>Genome sequence of the model mushroom Schizophyllum commune.</title>
        <authorList>
            <person name="Ohm R.A."/>
            <person name="de Jong J.F."/>
            <person name="Lugones L.G."/>
            <person name="Aerts A."/>
            <person name="Kothe E."/>
            <person name="Stajich J.E."/>
            <person name="de Vries R.P."/>
            <person name="Record E."/>
            <person name="Levasseur A."/>
            <person name="Baker S.E."/>
            <person name="Bartholomew K.A."/>
            <person name="Coutinho P.M."/>
            <person name="Erdmann S."/>
            <person name="Fowler T.J."/>
            <person name="Gathman A.C."/>
            <person name="Lombard V."/>
            <person name="Henrissat B."/>
            <person name="Knabe N."/>
            <person name="Kuees U."/>
            <person name="Lilly W.W."/>
            <person name="Lindquist E."/>
            <person name="Lucas S."/>
            <person name="Magnuson J.K."/>
            <person name="Piumi F."/>
            <person name="Raudaskoski M."/>
            <person name="Salamov A."/>
            <person name="Schmutz J."/>
            <person name="Schwarze F.W.M.R."/>
            <person name="vanKuyk P.A."/>
            <person name="Horton J.S."/>
            <person name="Grigoriev I.V."/>
            <person name="Woesten H.A.B."/>
        </authorList>
    </citation>
    <scope>NUCLEOTIDE SEQUENCE [LARGE SCALE GENOMIC DNA]</scope>
    <source>
        <strain evidence="5">H4-8 / FGSC 9210</strain>
    </source>
</reference>
<dbReference type="eggNOG" id="ENOG502RZIB">
    <property type="taxonomic scope" value="Eukaryota"/>
</dbReference>
<dbReference type="InterPro" id="IPR000620">
    <property type="entry name" value="EamA_dom"/>
</dbReference>
<keyword evidence="5" id="KW-1185">Reference proteome</keyword>
<evidence type="ECO:0000313" key="5">
    <source>
        <dbReference type="Proteomes" id="UP000007431"/>
    </source>
</evidence>
<dbReference type="SUPFAM" id="SSF103481">
    <property type="entry name" value="Multidrug resistance efflux transporter EmrE"/>
    <property type="match status" value="1"/>
</dbReference>
<dbReference type="OrthoDB" id="10062838at2759"/>
<feature type="region of interest" description="Disordered" evidence="1">
    <location>
        <begin position="238"/>
        <end position="258"/>
    </location>
</feature>
<feature type="transmembrane region" description="Helical" evidence="2">
    <location>
        <begin position="167"/>
        <end position="184"/>
    </location>
</feature>
<feature type="compositionally biased region" description="Basic and acidic residues" evidence="1">
    <location>
        <begin position="243"/>
        <end position="256"/>
    </location>
</feature>
<dbReference type="InParanoid" id="D8PQ88"/>
<feature type="transmembrane region" description="Helical" evidence="2">
    <location>
        <begin position="314"/>
        <end position="337"/>
    </location>
</feature>
<dbReference type="RefSeq" id="XP_003038635.1">
    <property type="nucleotide sequence ID" value="XM_003038589.1"/>
</dbReference>
<feature type="transmembrane region" description="Helical" evidence="2">
    <location>
        <begin position="370"/>
        <end position="390"/>
    </location>
</feature>
<gene>
    <name evidence="4" type="ORF">SCHCODRAFT_46617</name>
</gene>